<dbReference type="EMBL" id="JACHNE010000001">
    <property type="protein sequence ID" value="MBB5794862.1"/>
    <property type="molecule type" value="Genomic_DNA"/>
</dbReference>
<feature type="compositionally biased region" description="Low complexity" evidence="5">
    <location>
        <begin position="93"/>
        <end position="119"/>
    </location>
</feature>
<feature type="signal peptide" evidence="6">
    <location>
        <begin position="1"/>
        <end position="28"/>
    </location>
</feature>
<dbReference type="Proteomes" id="UP000590647">
    <property type="component" value="Unassembled WGS sequence"/>
</dbReference>
<feature type="compositionally biased region" description="Pro residues" evidence="5">
    <location>
        <begin position="197"/>
        <end position="226"/>
    </location>
</feature>
<feature type="compositionally biased region" description="Polar residues" evidence="5">
    <location>
        <begin position="48"/>
        <end position="63"/>
    </location>
</feature>
<evidence type="ECO:0000256" key="1">
    <source>
        <dbReference type="ARBA" id="ARBA00022512"/>
    </source>
</evidence>
<dbReference type="RefSeq" id="WP_184983928.1">
    <property type="nucleotide sequence ID" value="NZ_JACHNE010000001.1"/>
</dbReference>
<feature type="region of interest" description="Disordered" evidence="5">
    <location>
        <begin position="48"/>
        <end position="243"/>
    </location>
</feature>
<keyword evidence="1" id="KW-0134">Cell wall</keyword>
<dbReference type="InterPro" id="IPR019931">
    <property type="entry name" value="LPXTG_anchor"/>
</dbReference>
<evidence type="ECO:0000313" key="8">
    <source>
        <dbReference type="EMBL" id="MBB5794862.1"/>
    </source>
</evidence>
<dbReference type="AlphaFoldDB" id="A0A7W9LT18"/>
<feature type="compositionally biased region" description="Basic and acidic residues" evidence="5">
    <location>
        <begin position="126"/>
        <end position="161"/>
    </location>
</feature>
<reference evidence="8 9" key="1">
    <citation type="submission" date="2020-08" db="EMBL/GenBank/DDBJ databases">
        <title>Sequencing the genomes of 1000 actinobacteria strains.</title>
        <authorList>
            <person name="Klenk H.-P."/>
        </authorList>
    </citation>
    <scope>NUCLEOTIDE SEQUENCE [LARGE SCALE GENOMIC DNA]</scope>
    <source>
        <strain evidence="8 9">DSM 40084</strain>
    </source>
</reference>
<keyword evidence="3 6" id="KW-0732">Signal</keyword>
<protein>
    <submittedName>
        <fullName evidence="8">LPXTG-motif cell wall-anchored protein</fullName>
    </submittedName>
</protein>
<accession>A0A7W9LT18</accession>
<sequence length="271" mass="27039">MRRKLSRGMVVAAAATSILPMYGIQAFAASHSEVSAACGESVGVQTAVDASSEASCTSGTASRSGDDREHDGYGHGSDDVDKAGYGDAGGSGAAPAAQPSAASSAKTASSTSLATTGEESGYGDDDAGHGRDDAGHGRDDAGHGRDDADHDRDDADHRDESGYGDGGGDGGYGHDESGYGEEEGGYGDTPTTKPPAETKPPASPPTTPPAETKPPITPPASSPPHTEPSTEPPSLAETGSDQQVLAASGVAALLLTSGAVLYRRGRAASRR</sequence>
<dbReference type="NCBIfam" id="TIGR01167">
    <property type="entry name" value="LPXTG_anchor"/>
    <property type="match status" value="1"/>
</dbReference>
<evidence type="ECO:0000256" key="4">
    <source>
        <dbReference type="ARBA" id="ARBA00023088"/>
    </source>
</evidence>
<gene>
    <name evidence="8" type="ORF">HDA41_002826</name>
</gene>
<comment type="caution">
    <text evidence="8">The sequence shown here is derived from an EMBL/GenBank/DDBJ whole genome shotgun (WGS) entry which is preliminary data.</text>
</comment>
<organism evidence="8 9">
    <name type="scientific">Streptomyces caelestis</name>
    <dbReference type="NCBI Taxonomy" id="36816"/>
    <lineage>
        <taxon>Bacteria</taxon>
        <taxon>Bacillati</taxon>
        <taxon>Actinomycetota</taxon>
        <taxon>Actinomycetes</taxon>
        <taxon>Kitasatosporales</taxon>
        <taxon>Streptomycetaceae</taxon>
        <taxon>Streptomyces</taxon>
    </lineage>
</organism>
<evidence type="ECO:0000256" key="3">
    <source>
        <dbReference type="ARBA" id="ARBA00022729"/>
    </source>
</evidence>
<keyword evidence="2" id="KW-0964">Secreted</keyword>
<feature type="compositionally biased region" description="Basic and acidic residues" evidence="5">
    <location>
        <begin position="64"/>
        <end position="84"/>
    </location>
</feature>
<dbReference type="PROSITE" id="PS50847">
    <property type="entry name" value="GRAM_POS_ANCHORING"/>
    <property type="match status" value="1"/>
</dbReference>
<evidence type="ECO:0000259" key="7">
    <source>
        <dbReference type="PROSITE" id="PS50847"/>
    </source>
</evidence>
<feature type="domain" description="Gram-positive cocci surface proteins LPxTG" evidence="7">
    <location>
        <begin position="235"/>
        <end position="271"/>
    </location>
</feature>
<evidence type="ECO:0000256" key="2">
    <source>
        <dbReference type="ARBA" id="ARBA00022525"/>
    </source>
</evidence>
<feature type="chain" id="PRO_5031155430" evidence="6">
    <location>
        <begin position="29"/>
        <end position="271"/>
    </location>
</feature>
<evidence type="ECO:0000313" key="9">
    <source>
        <dbReference type="Proteomes" id="UP000590647"/>
    </source>
</evidence>
<evidence type="ECO:0000256" key="5">
    <source>
        <dbReference type="SAM" id="MobiDB-lite"/>
    </source>
</evidence>
<name>A0A7W9LT18_9ACTN</name>
<evidence type="ECO:0000256" key="6">
    <source>
        <dbReference type="SAM" id="SignalP"/>
    </source>
</evidence>
<keyword evidence="4" id="KW-0572">Peptidoglycan-anchor</keyword>
<keyword evidence="9" id="KW-1185">Reference proteome</keyword>
<proteinExistence type="predicted"/>